<organism evidence="2 3">
    <name type="scientific">Enterococcus florum</name>
    <dbReference type="NCBI Taxonomy" id="2480627"/>
    <lineage>
        <taxon>Bacteria</taxon>
        <taxon>Bacillati</taxon>
        <taxon>Bacillota</taxon>
        <taxon>Bacilli</taxon>
        <taxon>Lactobacillales</taxon>
        <taxon>Enterococcaceae</taxon>
        <taxon>Enterococcus</taxon>
    </lineage>
</organism>
<dbReference type="RefSeq" id="WP_146621389.1">
    <property type="nucleotide sequence ID" value="NZ_BJCC01000007.1"/>
</dbReference>
<name>A0A4P5P9K0_9ENTE</name>
<reference evidence="3" key="1">
    <citation type="submission" date="2019-02" db="EMBL/GenBank/DDBJ databases">
        <title>Draft genome sequence of Enterococcus sp. Gos25-1.</title>
        <authorList>
            <person name="Tanaka N."/>
            <person name="Shiwa Y."/>
            <person name="Fujita N."/>
        </authorList>
    </citation>
    <scope>NUCLEOTIDE SEQUENCE [LARGE SCALE GENOMIC DNA]</scope>
    <source>
        <strain evidence="3">Gos25-1</strain>
    </source>
</reference>
<keyword evidence="3" id="KW-1185">Reference proteome</keyword>
<accession>A0A4P5P9K0</accession>
<feature type="transmembrane region" description="Helical" evidence="1">
    <location>
        <begin position="12"/>
        <end position="32"/>
    </location>
</feature>
<feature type="transmembrane region" description="Helical" evidence="1">
    <location>
        <begin position="95"/>
        <end position="112"/>
    </location>
</feature>
<dbReference type="Proteomes" id="UP000290567">
    <property type="component" value="Unassembled WGS sequence"/>
</dbReference>
<sequence length="240" mass="27281">MDNSIENRRLDAATLKLLAIIGMTLDHIAIVFAPQLSLGIRILFYSCGGITFPIMAYLLVEGYKHTSNVKRYGQRLLLFALLAFVPFAWAMHSFVLNVLFTLFLGLVVLYLYDRMKNRLGFWSIFIGLTLLSVVMDWGLIGLPMVLLYYIVPGKWARYILPLVPSILLMTLFVFLPIIVSGGSLETGLPQLGFAYMGGTLSVLLLKNYNGQRGRPMKYLFYAYYPGHLLLLALLREWIQR</sequence>
<keyword evidence="1" id="KW-0812">Transmembrane</keyword>
<feature type="transmembrane region" description="Helical" evidence="1">
    <location>
        <begin position="124"/>
        <end position="149"/>
    </location>
</feature>
<proteinExistence type="predicted"/>
<feature type="transmembrane region" description="Helical" evidence="1">
    <location>
        <begin position="72"/>
        <end position="89"/>
    </location>
</feature>
<feature type="transmembrane region" description="Helical" evidence="1">
    <location>
        <begin position="191"/>
        <end position="208"/>
    </location>
</feature>
<dbReference type="InterPro" id="IPR008875">
    <property type="entry name" value="TraX"/>
</dbReference>
<dbReference type="EMBL" id="BJCC01000007">
    <property type="protein sequence ID" value="GCF92901.1"/>
    <property type="molecule type" value="Genomic_DNA"/>
</dbReference>
<evidence type="ECO:0000313" key="2">
    <source>
        <dbReference type="EMBL" id="GCF92901.1"/>
    </source>
</evidence>
<dbReference type="OrthoDB" id="9781069at2"/>
<evidence type="ECO:0000256" key="1">
    <source>
        <dbReference type="SAM" id="Phobius"/>
    </source>
</evidence>
<feature type="transmembrane region" description="Helical" evidence="1">
    <location>
        <begin position="220"/>
        <end position="238"/>
    </location>
</feature>
<evidence type="ECO:0000313" key="3">
    <source>
        <dbReference type="Proteomes" id="UP000290567"/>
    </source>
</evidence>
<keyword evidence="1" id="KW-1133">Transmembrane helix</keyword>
<gene>
    <name evidence="2" type="ORF">NRIC_07920</name>
</gene>
<feature type="transmembrane region" description="Helical" evidence="1">
    <location>
        <begin position="38"/>
        <end position="60"/>
    </location>
</feature>
<dbReference type="AlphaFoldDB" id="A0A4P5P9K0"/>
<comment type="caution">
    <text evidence="2">The sequence shown here is derived from an EMBL/GenBank/DDBJ whole genome shotgun (WGS) entry which is preliminary data.</text>
</comment>
<protein>
    <submittedName>
        <fullName evidence="2">Fimbrial assembly protein fimC</fullName>
    </submittedName>
</protein>
<keyword evidence="1" id="KW-0472">Membrane</keyword>
<feature type="transmembrane region" description="Helical" evidence="1">
    <location>
        <begin position="155"/>
        <end position="179"/>
    </location>
</feature>
<dbReference type="Pfam" id="PF05857">
    <property type="entry name" value="TraX"/>
    <property type="match status" value="1"/>
</dbReference>